<accession>A0A6H9YRE6</accession>
<feature type="compositionally biased region" description="Basic and acidic residues" evidence="1">
    <location>
        <begin position="357"/>
        <end position="388"/>
    </location>
</feature>
<gene>
    <name evidence="2" type="ORF">F8566_30725</name>
</gene>
<organism evidence="2 3">
    <name type="scientific">Actinomadura rudentiformis</name>
    <dbReference type="NCBI Taxonomy" id="359158"/>
    <lineage>
        <taxon>Bacteria</taxon>
        <taxon>Bacillati</taxon>
        <taxon>Actinomycetota</taxon>
        <taxon>Actinomycetes</taxon>
        <taxon>Streptosporangiales</taxon>
        <taxon>Thermomonosporaceae</taxon>
        <taxon>Actinomadura</taxon>
    </lineage>
</organism>
<evidence type="ECO:0000313" key="3">
    <source>
        <dbReference type="Proteomes" id="UP000468735"/>
    </source>
</evidence>
<protein>
    <recommendedName>
        <fullName evidence="4">Ferritin-like domain-containing protein</fullName>
    </recommendedName>
</protein>
<dbReference type="AlphaFoldDB" id="A0A6H9YRE6"/>
<dbReference type="EMBL" id="WBMT01000016">
    <property type="protein sequence ID" value="KAB2344323.1"/>
    <property type="molecule type" value="Genomic_DNA"/>
</dbReference>
<feature type="region of interest" description="Disordered" evidence="1">
    <location>
        <begin position="357"/>
        <end position="406"/>
    </location>
</feature>
<proteinExistence type="predicted"/>
<sequence length="406" mass="47956">MSFNPLEHRGIPLDRQVRNWRELDVEPVDPDRSDPYTKCRIITMNGIEVEAVFFSHHFNRICPDPEVKKQLAEVRFIEQQQQKAVNWLLPGQASVLETTISYEQVAVDLTAWVSRMEPDPYLQQAYEFGVLEDFDHLYRYANLYEMIEHRKAEKIVGDLTEIMPGRPTLVEHRHPADNLRDPYDKNKTEPLSKLHALTIMSAEQQTMNFYMNVGPQYMEPIARQLYQEIGLIEEEHVTHYESLVDPGETWWERLVNHEYNECYLYHSFMETETDPKVKAIWELHLNMELEHLRLACDLMRRHDGRDPESILAPELPPPVTFEPNKELLRNLLATQIDLTTLGAGYVRDAHERFERMQEQIHGGEKPPSEQVIDQHRERFGQEYRHQPEGPHPVESFRELRIRDEES</sequence>
<evidence type="ECO:0000256" key="1">
    <source>
        <dbReference type="SAM" id="MobiDB-lite"/>
    </source>
</evidence>
<dbReference type="RefSeq" id="WP_151565350.1">
    <property type="nucleotide sequence ID" value="NZ_WBMT01000016.1"/>
</dbReference>
<dbReference type="Proteomes" id="UP000468735">
    <property type="component" value="Unassembled WGS sequence"/>
</dbReference>
<dbReference type="InterPro" id="IPR009078">
    <property type="entry name" value="Ferritin-like_SF"/>
</dbReference>
<dbReference type="OrthoDB" id="1836949at2"/>
<feature type="compositionally biased region" description="Basic and acidic residues" evidence="1">
    <location>
        <begin position="394"/>
        <end position="406"/>
    </location>
</feature>
<evidence type="ECO:0000313" key="2">
    <source>
        <dbReference type="EMBL" id="KAB2344323.1"/>
    </source>
</evidence>
<evidence type="ECO:0008006" key="4">
    <source>
        <dbReference type="Google" id="ProtNLM"/>
    </source>
</evidence>
<keyword evidence="3" id="KW-1185">Reference proteome</keyword>
<dbReference type="SUPFAM" id="SSF47240">
    <property type="entry name" value="Ferritin-like"/>
    <property type="match status" value="2"/>
</dbReference>
<name>A0A6H9YRE6_9ACTN</name>
<reference evidence="2 3" key="1">
    <citation type="submission" date="2019-09" db="EMBL/GenBank/DDBJ databases">
        <title>Actinomadura physcomitrii sp. nov., a novel actinomycete isolated from moss [Physcomitrium sphaericum (Ludw) Fuernr].</title>
        <authorList>
            <person name="Zhuang X."/>
            <person name="Liu C."/>
        </authorList>
    </citation>
    <scope>NUCLEOTIDE SEQUENCE [LARGE SCALE GENOMIC DNA]</scope>
    <source>
        <strain evidence="2 3">HMC1</strain>
    </source>
</reference>
<comment type="caution">
    <text evidence="2">The sequence shown here is derived from an EMBL/GenBank/DDBJ whole genome shotgun (WGS) entry which is preliminary data.</text>
</comment>